<dbReference type="RefSeq" id="WP_207691994.1">
    <property type="nucleotide sequence ID" value="NZ_CP061799.1"/>
</dbReference>
<evidence type="ECO:0000313" key="1">
    <source>
        <dbReference type="EMBL" id="QTA80337.1"/>
    </source>
</evidence>
<proteinExistence type="predicted"/>
<evidence type="ECO:0000313" key="2">
    <source>
        <dbReference type="Proteomes" id="UP000663720"/>
    </source>
</evidence>
<dbReference type="AlphaFoldDB" id="A0A975GGL1"/>
<name>A0A975GGL1_9BACT</name>
<dbReference type="Proteomes" id="UP000663720">
    <property type="component" value="Chromosome"/>
</dbReference>
<organism evidence="1 2">
    <name type="scientific">Desulfonema limicola</name>
    <dbReference type="NCBI Taxonomy" id="45656"/>
    <lineage>
        <taxon>Bacteria</taxon>
        <taxon>Pseudomonadati</taxon>
        <taxon>Thermodesulfobacteriota</taxon>
        <taxon>Desulfobacteria</taxon>
        <taxon>Desulfobacterales</taxon>
        <taxon>Desulfococcaceae</taxon>
        <taxon>Desulfonema</taxon>
    </lineage>
</organism>
<dbReference type="KEGG" id="dli:dnl_26360"/>
<dbReference type="EMBL" id="CP061799">
    <property type="protein sequence ID" value="QTA80337.1"/>
    <property type="molecule type" value="Genomic_DNA"/>
</dbReference>
<keyword evidence="2" id="KW-1185">Reference proteome</keyword>
<accession>A0A975GGL1</accession>
<gene>
    <name evidence="1" type="ORF">dnl_26360</name>
</gene>
<sequence>MQIQGGDAKDAAFLAGLTKDIKTGGIHAETLYAKNTVTGLQFIADPKNATKDDLVKEVAAFQENIEKAVNSGEITDTKDAEEINHALVSVEKELAEPKSKGSRIIRSLKNVTELLNETAETLKAGGKVQAQIIKLAPTAAAICAAASVLFGV</sequence>
<reference evidence="1" key="1">
    <citation type="journal article" date="2021" name="Microb. Physiol.">
        <title>Proteogenomic Insights into the Physiology of Marine, Sulfate-Reducing, Filamentous Desulfonema limicola and Desulfonema magnum.</title>
        <authorList>
            <person name="Schnaars V."/>
            <person name="Wohlbrand L."/>
            <person name="Scheve S."/>
            <person name="Hinrichs C."/>
            <person name="Reinhardt R."/>
            <person name="Rabus R."/>
        </authorList>
    </citation>
    <scope>NUCLEOTIDE SEQUENCE</scope>
    <source>
        <strain evidence="1">5ac10</strain>
    </source>
</reference>
<protein>
    <submittedName>
        <fullName evidence="1">Uncharacterized protein</fullName>
    </submittedName>
</protein>